<evidence type="ECO:0000256" key="1">
    <source>
        <dbReference type="ARBA" id="ARBA00022801"/>
    </source>
</evidence>
<dbReference type="SUPFAM" id="SSF53474">
    <property type="entry name" value="alpha/beta-Hydrolases"/>
    <property type="match status" value="1"/>
</dbReference>
<evidence type="ECO:0000259" key="2">
    <source>
        <dbReference type="Pfam" id="PF07859"/>
    </source>
</evidence>
<organism evidence="3 4">
    <name type="scientific">Actinomadura vinacea</name>
    <dbReference type="NCBI Taxonomy" id="115336"/>
    <lineage>
        <taxon>Bacteria</taxon>
        <taxon>Bacillati</taxon>
        <taxon>Actinomycetota</taxon>
        <taxon>Actinomycetes</taxon>
        <taxon>Streptosporangiales</taxon>
        <taxon>Thermomonosporaceae</taxon>
        <taxon>Actinomadura</taxon>
    </lineage>
</organism>
<protein>
    <submittedName>
        <fullName evidence="3">Alpha/beta hydrolase</fullName>
    </submittedName>
</protein>
<dbReference type="PANTHER" id="PTHR48081:SF8">
    <property type="entry name" value="ALPHA_BETA HYDROLASE FOLD-3 DOMAIN-CONTAINING PROTEIN-RELATED"/>
    <property type="match status" value="1"/>
</dbReference>
<dbReference type="PANTHER" id="PTHR48081">
    <property type="entry name" value="AB HYDROLASE SUPERFAMILY PROTEIN C4A8.06C"/>
    <property type="match status" value="1"/>
</dbReference>
<dbReference type="RefSeq" id="WP_344588455.1">
    <property type="nucleotide sequence ID" value="NZ_BAAARW010000006.1"/>
</dbReference>
<keyword evidence="1 3" id="KW-0378">Hydrolase</keyword>
<dbReference type="Pfam" id="PF07859">
    <property type="entry name" value="Abhydrolase_3"/>
    <property type="match status" value="1"/>
</dbReference>
<dbReference type="Gene3D" id="3.40.50.1820">
    <property type="entry name" value="alpha/beta hydrolase"/>
    <property type="match status" value="1"/>
</dbReference>
<evidence type="ECO:0000313" key="3">
    <source>
        <dbReference type="EMBL" id="GAA2411343.1"/>
    </source>
</evidence>
<name>A0ABN3IQS1_9ACTN</name>
<sequence length="314" mass="33949">MSTEPADFPTMDRELLAALPALPHIDFRDLRTARTVLEAAAADQLARLPDLEKRWGVRIEQSRAPGEVPFLLFQPPPGPTAVPALMWVHGGGFAVGAAALEAEFCAELSARAKAVVAVPDYRLAPEHPFPAALDDCYATLRSLHDGAARVDTERLAVGGQSAGGGLAAATALLARDRGEIGVQHLVLESPELDDRLTTHSMKTFTTTPVWTRAAAELSWAHYLGSDRDEVPPYAVPARAETLAGLPPTYIGLAELDPLRDEGLDFARRLLHSGVSVELHLFPGTFHRSSTVPAAVSRRSRTEIIETVARRLRTR</sequence>
<dbReference type="InterPro" id="IPR029058">
    <property type="entry name" value="AB_hydrolase_fold"/>
</dbReference>
<feature type="domain" description="Alpha/beta hydrolase fold-3" evidence="2">
    <location>
        <begin position="85"/>
        <end position="287"/>
    </location>
</feature>
<proteinExistence type="predicted"/>
<dbReference type="GO" id="GO:0016787">
    <property type="term" value="F:hydrolase activity"/>
    <property type="evidence" value="ECO:0007669"/>
    <property type="project" value="UniProtKB-KW"/>
</dbReference>
<dbReference type="InterPro" id="IPR050300">
    <property type="entry name" value="GDXG_lipolytic_enzyme"/>
</dbReference>
<reference evidence="3 4" key="1">
    <citation type="journal article" date="2019" name="Int. J. Syst. Evol. Microbiol.">
        <title>The Global Catalogue of Microorganisms (GCM) 10K type strain sequencing project: providing services to taxonomists for standard genome sequencing and annotation.</title>
        <authorList>
            <consortium name="The Broad Institute Genomics Platform"/>
            <consortium name="The Broad Institute Genome Sequencing Center for Infectious Disease"/>
            <person name="Wu L."/>
            <person name="Ma J."/>
        </authorList>
    </citation>
    <scope>NUCLEOTIDE SEQUENCE [LARGE SCALE GENOMIC DNA]</scope>
    <source>
        <strain evidence="3 4">JCM 3325</strain>
    </source>
</reference>
<dbReference type="EMBL" id="BAAARW010000006">
    <property type="protein sequence ID" value="GAA2411343.1"/>
    <property type="molecule type" value="Genomic_DNA"/>
</dbReference>
<evidence type="ECO:0000313" key="4">
    <source>
        <dbReference type="Proteomes" id="UP001501231"/>
    </source>
</evidence>
<gene>
    <name evidence="3" type="ORF">GCM10010191_20540</name>
</gene>
<dbReference type="InterPro" id="IPR013094">
    <property type="entry name" value="AB_hydrolase_3"/>
</dbReference>
<comment type="caution">
    <text evidence="3">The sequence shown here is derived from an EMBL/GenBank/DDBJ whole genome shotgun (WGS) entry which is preliminary data.</text>
</comment>
<accession>A0ABN3IQS1</accession>
<keyword evidence="4" id="KW-1185">Reference proteome</keyword>
<dbReference type="Proteomes" id="UP001501231">
    <property type="component" value="Unassembled WGS sequence"/>
</dbReference>